<evidence type="ECO:0000313" key="10">
    <source>
        <dbReference type="EMBL" id="SCC79170.1"/>
    </source>
</evidence>
<evidence type="ECO:0000313" key="9">
    <source>
        <dbReference type="EMBL" id="KPQ10135.1"/>
    </source>
</evidence>
<keyword evidence="12" id="KW-1185">Reference proteome</keyword>
<evidence type="ECO:0000259" key="8">
    <source>
        <dbReference type="Pfam" id="PF04039"/>
    </source>
</evidence>
<accession>A0A0P7XR93</accession>
<dbReference type="STRING" id="1653334.GA0071312_0721"/>
<dbReference type="RefSeq" id="WP_074443638.1">
    <property type="nucleotide sequence ID" value="NZ_FMBM01000001.1"/>
</dbReference>
<sequence>MRSIILVASTRIFFIVMLLVSLWILLRGHNEPGGGFVGGLMGAAAFATLAFAAGAEEARRRLWIHPAVLMGAGLVLAAVSGLPGVVLNGSYLQHQWLELSLGLFDLKLGTTLVFDIGVYFVVVGGVLAFMFRLYEEEQG</sequence>
<comment type="similarity">
    <text evidence="2">Belongs to the CPA3 antiporters (TC 2.A.63) subunit B family.</text>
</comment>
<name>A0A0P7XR93_9HYPH</name>
<feature type="transmembrane region" description="Helical" evidence="7">
    <location>
        <begin position="67"/>
        <end position="92"/>
    </location>
</feature>
<dbReference type="EMBL" id="LJSX01000018">
    <property type="protein sequence ID" value="KPQ10135.1"/>
    <property type="molecule type" value="Genomic_DNA"/>
</dbReference>
<gene>
    <name evidence="9" type="primary">mnhB</name>
    <name evidence="10" type="ORF">GA0071312_0721</name>
    <name evidence="9" type="ORF">HLUCCO17_11880</name>
</gene>
<dbReference type="PANTHER" id="PTHR33932:SF4">
    <property type="entry name" value="NA(+)_H(+) ANTIPORTER SUBUNIT B"/>
    <property type="match status" value="1"/>
</dbReference>
<feature type="transmembrane region" description="Helical" evidence="7">
    <location>
        <begin position="12"/>
        <end position="29"/>
    </location>
</feature>
<dbReference type="Pfam" id="PF04039">
    <property type="entry name" value="MnhB"/>
    <property type="match status" value="1"/>
</dbReference>
<comment type="subcellular location">
    <subcellularLocation>
        <location evidence="1">Cell membrane</location>
        <topology evidence="1">Multi-pass membrane protein</topology>
    </subcellularLocation>
</comment>
<proteinExistence type="inferred from homology"/>
<dbReference type="OrthoDB" id="9798859at2"/>
<evidence type="ECO:0000256" key="5">
    <source>
        <dbReference type="ARBA" id="ARBA00022989"/>
    </source>
</evidence>
<organism evidence="9 11">
    <name type="scientific">Saliniramus fredricksonii</name>
    <dbReference type="NCBI Taxonomy" id="1653334"/>
    <lineage>
        <taxon>Bacteria</taxon>
        <taxon>Pseudomonadati</taxon>
        <taxon>Pseudomonadota</taxon>
        <taxon>Alphaproteobacteria</taxon>
        <taxon>Hyphomicrobiales</taxon>
        <taxon>Salinarimonadaceae</taxon>
        <taxon>Saliniramus</taxon>
    </lineage>
</organism>
<keyword evidence="6 7" id="KW-0472">Membrane</keyword>
<dbReference type="GO" id="GO:0005886">
    <property type="term" value="C:plasma membrane"/>
    <property type="evidence" value="ECO:0007669"/>
    <property type="project" value="UniProtKB-SubCell"/>
</dbReference>
<evidence type="ECO:0000313" key="11">
    <source>
        <dbReference type="Proteomes" id="UP000050497"/>
    </source>
</evidence>
<keyword evidence="4 7" id="KW-0812">Transmembrane</keyword>
<dbReference type="InterPro" id="IPR007182">
    <property type="entry name" value="MnhB"/>
</dbReference>
<reference evidence="9 11" key="1">
    <citation type="submission" date="2015-09" db="EMBL/GenBank/DDBJ databases">
        <title>Identification and resolution of microdiversity through metagenomic sequencing of parallel consortia.</title>
        <authorList>
            <person name="Nelson W.C."/>
            <person name="Romine M.F."/>
            <person name="Lindemann S.R."/>
        </authorList>
    </citation>
    <scope>NUCLEOTIDE SEQUENCE [LARGE SCALE GENOMIC DNA]</scope>
    <source>
        <strain evidence="9">HL-109</strain>
    </source>
</reference>
<evidence type="ECO:0000256" key="1">
    <source>
        <dbReference type="ARBA" id="ARBA00004651"/>
    </source>
</evidence>
<feature type="transmembrane region" description="Helical" evidence="7">
    <location>
        <begin position="35"/>
        <end position="55"/>
    </location>
</feature>
<evidence type="ECO:0000256" key="3">
    <source>
        <dbReference type="ARBA" id="ARBA00022475"/>
    </source>
</evidence>
<dbReference type="PANTHER" id="PTHR33932">
    <property type="entry name" value="NA(+)/H(+) ANTIPORTER SUBUNIT B"/>
    <property type="match status" value="1"/>
</dbReference>
<dbReference type="AlphaFoldDB" id="A0A0P7XR93"/>
<comment type="caution">
    <text evidence="9">The sequence shown here is derived from an EMBL/GenBank/DDBJ whole genome shotgun (WGS) entry which is preliminary data.</text>
</comment>
<evidence type="ECO:0000256" key="6">
    <source>
        <dbReference type="ARBA" id="ARBA00023136"/>
    </source>
</evidence>
<keyword evidence="3" id="KW-1003">Cell membrane</keyword>
<dbReference type="EMBL" id="FMBM01000001">
    <property type="protein sequence ID" value="SCC79170.1"/>
    <property type="molecule type" value="Genomic_DNA"/>
</dbReference>
<evidence type="ECO:0000313" key="12">
    <source>
        <dbReference type="Proteomes" id="UP000182800"/>
    </source>
</evidence>
<keyword evidence="5 7" id="KW-1133">Transmembrane helix</keyword>
<dbReference type="Proteomes" id="UP000182800">
    <property type="component" value="Unassembled WGS sequence"/>
</dbReference>
<dbReference type="InterPro" id="IPR050622">
    <property type="entry name" value="CPA3_antiporter_subunitB"/>
</dbReference>
<reference evidence="10 12" key="2">
    <citation type="submission" date="2016-08" db="EMBL/GenBank/DDBJ databases">
        <authorList>
            <person name="Varghese N."/>
            <person name="Submissions Spin"/>
        </authorList>
    </citation>
    <scope>NUCLEOTIDE SEQUENCE [LARGE SCALE GENOMIC DNA]</scope>
    <source>
        <strain evidence="10 12">HL-109</strain>
    </source>
</reference>
<evidence type="ECO:0000256" key="2">
    <source>
        <dbReference type="ARBA" id="ARBA00009425"/>
    </source>
</evidence>
<evidence type="ECO:0000256" key="7">
    <source>
        <dbReference type="SAM" id="Phobius"/>
    </source>
</evidence>
<evidence type="ECO:0000256" key="4">
    <source>
        <dbReference type="ARBA" id="ARBA00022692"/>
    </source>
</evidence>
<dbReference type="Proteomes" id="UP000050497">
    <property type="component" value="Unassembled WGS sequence"/>
</dbReference>
<protein>
    <submittedName>
        <fullName evidence="9">Multicomponent Na+:H+ antiporter subunit MnhB</fullName>
    </submittedName>
    <submittedName>
        <fullName evidence="10">Multisubunit sodium/proton antiporter, MrpB subunit</fullName>
    </submittedName>
</protein>
<feature type="domain" description="Na+/H+ antiporter MnhB subunit-related protein" evidence="8">
    <location>
        <begin position="5"/>
        <end position="127"/>
    </location>
</feature>
<feature type="transmembrane region" description="Helical" evidence="7">
    <location>
        <begin position="112"/>
        <end position="134"/>
    </location>
</feature>